<dbReference type="RefSeq" id="WP_081830874.1">
    <property type="nucleotide sequence ID" value="NZ_CP006018.1"/>
</dbReference>
<dbReference type="PROSITE" id="PS51379">
    <property type="entry name" value="4FE4S_FER_2"/>
    <property type="match status" value="1"/>
</dbReference>
<dbReference type="Gene3D" id="3.10.20.30">
    <property type="match status" value="1"/>
</dbReference>
<dbReference type="SUPFAM" id="SSF54292">
    <property type="entry name" value="2Fe-2S ferredoxin-like"/>
    <property type="match status" value="1"/>
</dbReference>
<evidence type="ECO:0000256" key="8">
    <source>
        <dbReference type="ARBA" id="ARBA00022714"/>
    </source>
</evidence>
<keyword evidence="11" id="KW-0408">Iron</keyword>
<dbReference type="AlphaFoldDB" id="A0A087VUN6"/>
<dbReference type="InterPro" id="IPR004489">
    <property type="entry name" value="Succ_DH/fum_Rdtase_Fe-S"/>
</dbReference>
<dbReference type="GO" id="GO:0009055">
    <property type="term" value="F:electron transfer activity"/>
    <property type="evidence" value="ECO:0007669"/>
    <property type="project" value="InterPro"/>
</dbReference>
<keyword evidence="10" id="KW-0560">Oxidoreductase</keyword>
<dbReference type="PANTHER" id="PTHR11921:SF29">
    <property type="entry name" value="SUCCINATE DEHYDROGENASE [UBIQUINONE] IRON-SULFUR SUBUNIT, MITOCHONDRIAL"/>
    <property type="match status" value="1"/>
</dbReference>
<dbReference type="PANTHER" id="PTHR11921">
    <property type="entry name" value="SUCCINATE DEHYDROGENASE IRON-SULFUR PROTEIN"/>
    <property type="match status" value="1"/>
</dbReference>
<evidence type="ECO:0000256" key="13">
    <source>
        <dbReference type="ARBA" id="ARBA00023291"/>
    </source>
</evidence>
<evidence type="ECO:0000256" key="1">
    <source>
        <dbReference type="ARBA" id="ARBA00001927"/>
    </source>
</evidence>
<organism evidence="17 18">
    <name type="scientific">Bifidobacterium [indicum] DSM 20214 = LMG 11587</name>
    <dbReference type="NCBI Taxonomy" id="1341694"/>
    <lineage>
        <taxon>Bacteria</taxon>
        <taxon>Bacillati</taxon>
        <taxon>Actinomycetota</taxon>
        <taxon>Actinomycetes</taxon>
        <taxon>Bifidobacteriales</taxon>
        <taxon>Bifidobacteriaceae</taxon>
        <taxon>Bifidobacterium</taxon>
    </lineage>
</organism>
<evidence type="ECO:0000259" key="16">
    <source>
        <dbReference type="PROSITE" id="PS51379"/>
    </source>
</evidence>
<dbReference type="InterPro" id="IPR017896">
    <property type="entry name" value="4Fe4S_Fe-S-bd"/>
</dbReference>
<keyword evidence="6" id="KW-0004">4Fe-4S</keyword>
<accession>A0A087VUN6</accession>
<dbReference type="InterPro" id="IPR050573">
    <property type="entry name" value="SDH/FRD_Iron-Sulfur"/>
</dbReference>
<dbReference type="PROSITE" id="PS00198">
    <property type="entry name" value="4FE4S_FER_1"/>
    <property type="match status" value="1"/>
</dbReference>
<dbReference type="GO" id="GO:0008177">
    <property type="term" value="F:succinate dehydrogenase (quinone) activity"/>
    <property type="evidence" value="ECO:0007669"/>
    <property type="project" value="UniProtKB-EC"/>
</dbReference>
<evidence type="ECO:0000256" key="11">
    <source>
        <dbReference type="ARBA" id="ARBA00023004"/>
    </source>
</evidence>
<feature type="domain" description="4Fe-4S ferredoxin-type" evidence="16">
    <location>
        <begin position="240"/>
        <end position="264"/>
    </location>
</feature>
<evidence type="ECO:0000256" key="12">
    <source>
        <dbReference type="ARBA" id="ARBA00023014"/>
    </source>
</evidence>
<sequence length="335" mass="36220">MKSEGAEGQSRPSIGTCGQTADTGSLDSGSTTDSSTTSTSVTIRVARFTPRQARPGRTASNPFAATSSPFGARPGRPRGKRWTQEYKVHTSPEQTILDCLLQIKREQDPTLNFRYSCGHGMCGSDAVLVNSTPTLLCTATIGDHAKAPAQGTDEGADSSQGFRRTGQARDANPEPRQNTEAVRTGWLGIIEIKPLPGFTPLRDLIVDTDTMFEQIRRFHPYLRDGAGPESETENLQTPAQLSKFELLSNCIACGICEGSCPVYAGGEAFAGPAALIAASRFINDSRDQHRQERLDDINQEDGILACESVRACSRPCPKGIDVGEEMWRLVEAVNR</sequence>
<dbReference type="FunFam" id="1.10.1060.10:FF:000003">
    <property type="entry name" value="Succinate dehydrogenase iron-sulfur subunit"/>
    <property type="match status" value="1"/>
</dbReference>
<feature type="compositionally biased region" description="Low complexity" evidence="15">
    <location>
        <begin position="20"/>
        <end position="40"/>
    </location>
</feature>
<dbReference type="InterPro" id="IPR025192">
    <property type="entry name" value="Succ_DH/fum_Rdtase_N"/>
</dbReference>
<evidence type="ECO:0000256" key="3">
    <source>
        <dbReference type="ARBA" id="ARBA00005163"/>
    </source>
</evidence>
<proteinExistence type="inferred from homology"/>
<dbReference type="GO" id="GO:0051537">
    <property type="term" value="F:2 iron, 2 sulfur cluster binding"/>
    <property type="evidence" value="ECO:0007669"/>
    <property type="project" value="UniProtKB-KW"/>
</dbReference>
<dbReference type="InterPro" id="IPR036010">
    <property type="entry name" value="2Fe-2S_ferredoxin-like_sf"/>
</dbReference>
<evidence type="ECO:0000256" key="4">
    <source>
        <dbReference type="ARBA" id="ARBA00009433"/>
    </source>
</evidence>
<dbReference type="InterPro" id="IPR017900">
    <property type="entry name" value="4Fe4S_Fe_S_CS"/>
</dbReference>
<evidence type="ECO:0000256" key="5">
    <source>
        <dbReference type="ARBA" id="ARBA00012792"/>
    </source>
</evidence>
<dbReference type="GO" id="GO:0006099">
    <property type="term" value="P:tricarboxylic acid cycle"/>
    <property type="evidence" value="ECO:0007669"/>
    <property type="project" value="UniProtKB-KW"/>
</dbReference>
<dbReference type="InterPro" id="IPR009051">
    <property type="entry name" value="Helical_ferredxn"/>
</dbReference>
<keyword evidence="9" id="KW-0479">Metal-binding</keyword>
<keyword evidence="18" id="KW-1185">Reference proteome</keyword>
<comment type="cofactor">
    <cofactor evidence="1">
        <name>[3Fe-4S] cluster</name>
        <dbReference type="ChEBI" id="CHEBI:21137"/>
    </cofactor>
</comment>
<dbReference type="GO" id="GO:0051538">
    <property type="term" value="F:3 iron, 4 sulfur cluster binding"/>
    <property type="evidence" value="ECO:0007669"/>
    <property type="project" value="UniProtKB-KW"/>
</dbReference>
<evidence type="ECO:0000313" key="17">
    <source>
        <dbReference type="EMBL" id="AIC92056.1"/>
    </source>
</evidence>
<dbReference type="SUPFAM" id="SSF46548">
    <property type="entry name" value="alpha-helical ferredoxin"/>
    <property type="match status" value="1"/>
</dbReference>
<dbReference type="Proteomes" id="UP000028569">
    <property type="component" value="Chromosome"/>
</dbReference>
<dbReference type="Pfam" id="PF13085">
    <property type="entry name" value="Fer2_3"/>
    <property type="match status" value="1"/>
</dbReference>
<dbReference type="GO" id="GO:0022904">
    <property type="term" value="P:respiratory electron transport chain"/>
    <property type="evidence" value="ECO:0007669"/>
    <property type="project" value="TreeGrafter"/>
</dbReference>
<evidence type="ECO:0000256" key="9">
    <source>
        <dbReference type="ARBA" id="ARBA00022723"/>
    </source>
</evidence>
<evidence type="ECO:0000313" key="18">
    <source>
        <dbReference type="Proteomes" id="UP000028569"/>
    </source>
</evidence>
<dbReference type="CDD" id="cd00207">
    <property type="entry name" value="fer2"/>
    <property type="match status" value="1"/>
</dbReference>
<dbReference type="Pfam" id="PF13183">
    <property type="entry name" value="Fer4_8"/>
    <property type="match status" value="1"/>
</dbReference>
<dbReference type="EC" id="1.3.5.1" evidence="5"/>
<dbReference type="GO" id="GO:0046872">
    <property type="term" value="F:metal ion binding"/>
    <property type="evidence" value="ECO:0007669"/>
    <property type="project" value="UniProtKB-KW"/>
</dbReference>
<reference evidence="17 18" key="1">
    <citation type="journal article" date="2014" name="Appl. Environ. Microbiol.">
        <title>Genomic encyclopedia of type strains of the genus Bifidobacterium.</title>
        <authorList>
            <person name="Milani C."/>
            <person name="Lugli G.A."/>
            <person name="Duranti S."/>
            <person name="Turroni F."/>
            <person name="Bottacini F."/>
            <person name="Mangifesta M."/>
            <person name="Sanchez B."/>
            <person name="Viappiani A."/>
            <person name="Mancabelli L."/>
            <person name="Taminiau B."/>
            <person name="Delcenserie V."/>
            <person name="Barrangou R."/>
            <person name="Margolles A."/>
            <person name="van Sinderen D."/>
            <person name="Ventura M."/>
        </authorList>
    </citation>
    <scope>NUCLEOTIDE SEQUENCE [LARGE SCALE GENOMIC DNA]</scope>
    <source>
        <strain evidence="17 18">LMG 11587</strain>
    </source>
</reference>
<dbReference type="EMBL" id="CP006018">
    <property type="protein sequence ID" value="AIC92056.1"/>
    <property type="molecule type" value="Genomic_DNA"/>
</dbReference>
<keyword evidence="8" id="KW-0001">2Fe-2S</keyword>
<evidence type="ECO:0000256" key="7">
    <source>
        <dbReference type="ARBA" id="ARBA00022532"/>
    </source>
</evidence>
<evidence type="ECO:0000256" key="15">
    <source>
        <dbReference type="SAM" id="MobiDB-lite"/>
    </source>
</evidence>
<evidence type="ECO:0000256" key="6">
    <source>
        <dbReference type="ARBA" id="ARBA00022485"/>
    </source>
</evidence>
<dbReference type="GO" id="GO:0051539">
    <property type="term" value="F:4 iron, 4 sulfur cluster binding"/>
    <property type="evidence" value="ECO:0007669"/>
    <property type="project" value="UniProtKB-KW"/>
</dbReference>
<dbReference type="Gene3D" id="1.10.1060.10">
    <property type="entry name" value="Alpha-helical ferredoxin"/>
    <property type="match status" value="1"/>
</dbReference>
<feature type="region of interest" description="Disordered" evidence="15">
    <location>
        <begin position="1"/>
        <end position="79"/>
    </location>
</feature>
<keyword evidence="7" id="KW-0816">Tricarboxylic acid cycle</keyword>
<comment type="similarity">
    <text evidence="4">Belongs to the succinate dehydrogenase/fumarate reductase iron-sulfur protein family.</text>
</comment>
<dbReference type="InterPro" id="IPR012675">
    <property type="entry name" value="Beta-grasp_dom_sf"/>
</dbReference>
<gene>
    <name evidence="17" type="ORF">BINDI_0784</name>
</gene>
<dbReference type="InterPro" id="IPR001041">
    <property type="entry name" value="2Fe-2S_ferredoxin-type"/>
</dbReference>
<feature type="region of interest" description="Disordered" evidence="15">
    <location>
        <begin position="146"/>
        <end position="180"/>
    </location>
</feature>
<keyword evidence="13" id="KW-0003">3Fe-4S</keyword>
<keyword evidence="12" id="KW-0411">Iron-sulfur</keyword>
<evidence type="ECO:0000256" key="14">
    <source>
        <dbReference type="ARBA" id="ARBA00034078"/>
    </source>
</evidence>
<dbReference type="NCBIfam" id="TIGR00384">
    <property type="entry name" value="dhsB"/>
    <property type="match status" value="1"/>
</dbReference>
<comment type="cofactor">
    <cofactor evidence="2">
        <name>[4Fe-4S] cluster</name>
        <dbReference type="ChEBI" id="CHEBI:49883"/>
    </cofactor>
</comment>
<name>A0A087VUN6_9BIFI</name>
<dbReference type="OrthoDB" id="9804391at2"/>
<feature type="compositionally biased region" description="Polar residues" evidence="15">
    <location>
        <begin position="10"/>
        <end position="19"/>
    </location>
</feature>
<evidence type="ECO:0000256" key="2">
    <source>
        <dbReference type="ARBA" id="ARBA00001966"/>
    </source>
</evidence>
<protein>
    <recommendedName>
        <fullName evidence="5">succinate dehydrogenase</fullName>
        <ecNumber evidence="5">1.3.5.1</ecNumber>
    </recommendedName>
</protein>
<comment type="cofactor">
    <cofactor evidence="14">
        <name>[2Fe-2S] cluster</name>
        <dbReference type="ChEBI" id="CHEBI:190135"/>
    </cofactor>
</comment>
<evidence type="ECO:0000256" key="10">
    <source>
        <dbReference type="ARBA" id="ARBA00023002"/>
    </source>
</evidence>
<dbReference type="HOGENOM" id="CLU_044838_1_0_11"/>
<dbReference type="KEGG" id="bii:BINDI_0784"/>
<feature type="compositionally biased region" description="Polar residues" evidence="15">
    <location>
        <begin position="58"/>
        <end position="69"/>
    </location>
</feature>
<comment type="pathway">
    <text evidence="3">Carbohydrate metabolism; tricarboxylic acid cycle.</text>
</comment>